<protein>
    <submittedName>
        <fullName evidence="1">Uncharacterized protein</fullName>
    </submittedName>
</protein>
<evidence type="ECO:0000313" key="1">
    <source>
        <dbReference type="EMBL" id="KAJ8683408.1"/>
    </source>
</evidence>
<sequence>ITTISSHFLKFHCDMGQQETPPSSPIMEECIEEIDDDEESVADGDVEIIDSYQVEEIEDEGEEQMADDEIVIEAMEREDASLIFEKHEASVFCGSLSKDGKYAVTGGEDDKAYVWDVKNGEIYLECTDHKDSVIFADFSHDDSYLATGDMNGIIQVRKTSDKTVVWDYNMGDATWMQWHPMAHVLFAGSVEGEVYWWKIPDGECKVVPGFSKRAETACLMPDGKRLVVGYEDGVIRIIDLKSCGITTIPSNAAHKTAITSIDCHLDNNLILSAAVDGKTIISSANTGKVISILQDLGGEDLDCEEASESGNPKGNWIEAVTFVKDHSQQVAATGSLNGEIFIWDIARKAIKHKIDQGSGVTKLLWKANSTLLFSASLDGILRCYEGRSGECIRTFLGHTEDILDVCISRDQKFILTTSDDTTARLFQIDTA</sequence>
<gene>
    <name evidence="1" type="ORF">QAD02_019200</name>
</gene>
<keyword evidence="2" id="KW-1185">Reference proteome</keyword>
<proteinExistence type="predicted"/>
<dbReference type="Proteomes" id="UP001239111">
    <property type="component" value="Chromosome 1"/>
</dbReference>
<feature type="non-terminal residue" evidence="1">
    <location>
        <position position="1"/>
    </location>
</feature>
<comment type="caution">
    <text evidence="1">The sequence shown here is derived from an EMBL/GenBank/DDBJ whole genome shotgun (WGS) entry which is preliminary data.</text>
</comment>
<accession>A0ACC2PIY6</accession>
<evidence type="ECO:0000313" key="2">
    <source>
        <dbReference type="Proteomes" id="UP001239111"/>
    </source>
</evidence>
<organism evidence="1 2">
    <name type="scientific">Eretmocerus hayati</name>
    <dbReference type="NCBI Taxonomy" id="131215"/>
    <lineage>
        <taxon>Eukaryota</taxon>
        <taxon>Metazoa</taxon>
        <taxon>Ecdysozoa</taxon>
        <taxon>Arthropoda</taxon>
        <taxon>Hexapoda</taxon>
        <taxon>Insecta</taxon>
        <taxon>Pterygota</taxon>
        <taxon>Neoptera</taxon>
        <taxon>Endopterygota</taxon>
        <taxon>Hymenoptera</taxon>
        <taxon>Apocrita</taxon>
        <taxon>Proctotrupomorpha</taxon>
        <taxon>Chalcidoidea</taxon>
        <taxon>Aphelinidae</taxon>
        <taxon>Aphelininae</taxon>
        <taxon>Eretmocerus</taxon>
    </lineage>
</organism>
<name>A0ACC2PIY6_9HYME</name>
<dbReference type="EMBL" id="CM056741">
    <property type="protein sequence ID" value="KAJ8683408.1"/>
    <property type="molecule type" value="Genomic_DNA"/>
</dbReference>
<reference evidence="1" key="1">
    <citation type="submission" date="2023-04" db="EMBL/GenBank/DDBJ databases">
        <title>A chromosome-level genome assembly of the parasitoid wasp Eretmocerus hayati.</title>
        <authorList>
            <person name="Zhong Y."/>
            <person name="Liu S."/>
            <person name="Liu Y."/>
        </authorList>
    </citation>
    <scope>NUCLEOTIDE SEQUENCE</scope>
    <source>
        <strain evidence="1">ZJU_SS_LIU_2023</strain>
    </source>
</reference>